<dbReference type="EMBL" id="MU152422">
    <property type="protein sequence ID" value="KAF9440573.1"/>
    <property type="molecule type" value="Genomic_DNA"/>
</dbReference>
<name>A0A9P6BWI4_9AGAR</name>
<dbReference type="Proteomes" id="UP000807342">
    <property type="component" value="Unassembled WGS sequence"/>
</dbReference>
<accession>A0A9P6BWI4</accession>
<dbReference type="InterPro" id="IPR001650">
    <property type="entry name" value="Helicase_C-like"/>
</dbReference>
<dbReference type="SMART" id="SM00490">
    <property type="entry name" value="HELICc"/>
    <property type="match status" value="1"/>
</dbReference>
<dbReference type="InterPro" id="IPR027417">
    <property type="entry name" value="P-loop_NTPase"/>
</dbReference>
<feature type="domain" description="Helicase C-terminal" evidence="1">
    <location>
        <begin position="1"/>
        <end position="149"/>
    </location>
</feature>
<organism evidence="2 3">
    <name type="scientific">Macrolepiota fuliginosa MF-IS2</name>
    <dbReference type="NCBI Taxonomy" id="1400762"/>
    <lineage>
        <taxon>Eukaryota</taxon>
        <taxon>Fungi</taxon>
        <taxon>Dikarya</taxon>
        <taxon>Basidiomycota</taxon>
        <taxon>Agaricomycotina</taxon>
        <taxon>Agaricomycetes</taxon>
        <taxon>Agaricomycetidae</taxon>
        <taxon>Agaricales</taxon>
        <taxon>Agaricineae</taxon>
        <taxon>Agaricaceae</taxon>
        <taxon>Macrolepiota</taxon>
    </lineage>
</organism>
<comment type="caution">
    <text evidence="2">The sequence shown here is derived from an EMBL/GenBank/DDBJ whole genome shotgun (WGS) entry which is preliminary data.</text>
</comment>
<protein>
    <recommendedName>
        <fullName evidence="1">Helicase C-terminal domain-containing protein</fullName>
    </recommendedName>
</protein>
<evidence type="ECO:0000259" key="1">
    <source>
        <dbReference type="PROSITE" id="PS51194"/>
    </source>
</evidence>
<reference evidence="2" key="1">
    <citation type="submission" date="2020-11" db="EMBL/GenBank/DDBJ databases">
        <authorList>
            <consortium name="DOE Joint Genome Institute"/>
            <person name="Ahrendt S."/>
            <person name="Riley R."/>
            <person name="Andreopoulos W."/>
            <person name="Labutti K."/>
            <person name="Pangilinan J."/>
            <person name="Ruiz-Duenas F.J."/>
            <person name="Barrasa J.M."/>
            <person name="Sanchez-Garcia M."/>
            <person name="Camarero S."/>
            <person name="Miyauchi S."/>
            <person name="Serrano A."/>
            <person name="Linde D."/>
            <person name="Babiker R."/>
            <person name="Drula E."/>
            <person name="Ayuso-Fernandez I."/>
            <person name="Pacheco R."/>
            <person name="Padilla G."/>
            <person name="Ferreira P."/>
            <person name="Barriuso J."/>
            <person name="Kellner H."/>
            <person name="Castanera R."/>
            <person name="Alfaro M."/>
            <person name="Ramirez L."/>
            <person name="Pisabarro A.G."/>
            <person name="Kuo A."/>
            <person name="Tritt A."/>
            <person name="Lipzen A."/>
            <person name="He G."/>
            <person name="Yan M."/>
            <person name="Ng V."/>
            <person name="Cullen D."/>
            <person name="Martin F."/>
            <person name="Rosso M.-N."/>
            <person name="Henrissat B."/>
            <person name="Hibbett D."/>
            <person name="Martinez A.T."/>
            <person name="Grigoriev I.V."/>
        </authorList>
    </citation>
    <scope>NUCLEOTIDE SEQUENCE</scope>
    <source>
        <strain evidence="2">MF-IS2</strain>
    </source>
</reference>
<dbReference type="Gene3D" id="3.40.50.300">
    <property type="entry name" value="P-loop containing nucleotide triphosphate hydrolases"/>
    <property type="match status" value="1"/>
</dbReference>
<dbReference type="PROSITE" id="PS51194">
    <property type="entry name" value="HELICASE_CTER"/>
    <property type="match status" value="1"/>
</dbReference>
<dbReference type="PANTHER" id="PTHR47958">
    <property type="entry name" value="ATP-DEPENDENT RNA HELICASE DBP3"/>
    <property type="match status" value="1"/>
</dbReference>
<keyword evidence="3" id="KW-1185">Reference proteome</keyword>
<dbReference type="SUPFAM" id="SSF52540">
    <property type="entry name" value="P-loop containing nucleoside triphosphate hydrolases"/>
    <property type="match status" value="1"/>
</dbReference>
<gene>
    <name evidence="2" type="ORF">P691DRAFT_780052</name>
</gene>
<sequence>MYYPIALCDDGYDGHVKLKKIKKNWKPNDLLNPEFNRVVIFVNIHSGLSREERIKRYTIFEAFGKRILVATGIFGREIDVEHVNIVVNCDRPPDLDSYLNHVGHADRFGAKCLATDLDVILLSYIKFAWATPSPLHFTMAEFGIPYTQL</sequence>
<dbReference type="AlphaFoldDB" id="A0A9P6BWI4"/>
<proteinExistence type="predicted"/>
<dbReference type="Pfam" id="PF00271">
    <property type="entry name" value="Helicase_C"/>
    <property type="match status" value="1"/>
</dbReference>
<dbReference type="OrthoDB" id="10265785at2759"/>
<evidence type="ECO:0000313" key="3">
    <source>
        <dbReference type="Proteomes" id="UP000807342"/>
    </source>
</evidence>
<evidence type="ECO:0000313" key="2">
    <source>
        <dbReference type="EMBL" id="KAF9440573.1"/>
    </source>
</evidence>